<feature type="site" description="Essential for DHBP synthase activity" evidence="20">
    <location>
        <position position="140"/>
    </location>
</feature>
<feature type="binding site" evidence="20">
    <location>
        <position position="366"/>
    </location>
    <ligand>
        <name>GTP</name>
        <dbReference type="ChEBI" id="CHEBI:37565"/>
    </ligand>
</feature>
<comment type="function">
    <text evidence="3 20">Catalyzes the conversion of D-ribulose 5-phosphate to formate and 3,4-dihydroxy-2-butanone 4-phosphate.</text>
</comment>
<keyword evidence="11 20" id="KW-0378">Hydrolase</keyword>
<dbReference type="Gene3D" id="3.90.870.10">
    <property type="entry name" value="DHBP synthase"/>
    <property type="match status" value="1"/>
</dbReference>
<evidence type="ECO:0000256" key="15">
    <source>
        <dbReference type="ARBA" id="ARBA00023211"/>
    </source>
</evidence>
<feature type="binding site" evidence="20">
    <location>
        <position position="45"/>
    </location>
    <ligand>
        <name>D-ribulose 5-phosphate</name>
        <dbReference type="ChEBI" id="CHEBI:58121"/>
    </ligand>
</feature>
<evidence type="ECO:0000256" key="8">
    <source>
        <dbReference type="ARBA" id="ARBA00022619"/>
    </source>
</evidence>
<dbReference type="PANTHER" id="PTHR21327:SF18">
    <property type="entry name" value="3,4-DIHYDROXY-2-BUTANONE 4-PHOSPHATE SYNTHASE"/>
    <property type="match status" value="1"/>
</dbReference>
<dbReference type="Pfam" id="PF00926">
    <property type="entry name" value="DHBP_synthase"/>
    <property type="match status" value="1"/>
</dbReference>
<dbReference type="CDD" id="cd00641">
    <property type="entry name" value="GTP_cyclohydro2"/>
    <property type="match status" value="1"/>
</dbReference>
<dbReference type="GO" id="GO:0008270">
    <property type="term" value="F:zinc ion binding"/>
    <property type="evidence" value="ECO:0007669"/>
    <property type="project" value="UniProtKB-UniRule"/>
</dbReference>
<evidence type="ECO:0000256" key="1">
    <source>
        <dbReference type="ARBA" id="ARBA00000141"/>
    </source>
</evidence>
<keyword evidence="10 20" id="KW-0547">Nucleotide-binding</keyword>
<feature type="binding site" evidence="20">
    <location>
        <position position="282"/>
    </location>
    <ligand>
        <name>Zn(2+)</name>
        <dbReference type="ChEBI" id="CHEBI:29105"/>
        <note>catalytic</note>
    </ligand>
</feature>
<dbReference type="eggNOG" id="COG0807">
    <property type="taxonomic scope" value="Bacteria"/>
</dbReference>
<evidence type="ECO:0000256" key="10">
    <source>
        <dbReference type="ARBA" id="ARBA00022741"/>
    </source>
</evidence>
<dbReference type="GO" id="GO:0003935">
    <property type="term" value="F:GTP cyclohydrolase II activity"/>
    <property type="evidence" value="ECO:0007669"/>
    <property type="project" value="UniProtKB-UniRule"/>
</dbReference>
<keyword evidence="12 20" id="KW-0862">Zinc</keyword>
<gene>
    <name evidence="20" type="primary">ribBA</name>
    <name evidence="22" type="ORF">BN8_06576</name>
</gene>
<dbReference type="HAMAP" id="MF_01283">
    <property type="entry name" value="RibBA"/>
    <property type="match status" value="1"/>
</dbReference>
<dbReference type="PANTHER" id="PTHR21327">
    <property type="entry name" value="GTP CYCLOHYDROLASE II-RELATED"/>
    <property type="match status" value="1"/>
</dbReference>
<feature type="binding site" evidence="20">
    <location>
        <position position="41"/>
    </location>
    <ligand>
        <name>Mg(2+)</name>
        <dbReference type="ChEBI" id="CHEBI:18420"/>
        <label>1</label>
    </ligand>
</feature>
<evidence type="ECO:0000256" key="6">
    <source>
        <dbReference type="ARBA" id="ARBA00005520"/>
    </source>
</evidence>
<evidence type="ECO:0000256" key="11">
    <source>
        <dbReference type="ARBA" id="ARBA00022801"/>
    </source>
</evidence>
<evidence type="ECO:0000259" key="21">
    <source>
        <dbReference type="Pfam" id="PF00925"/>
    </source>
</evidence>
<dbReference type="HAMAP" id="MF_00179">
    <property type="entry name" value="RibA"/>
    <property type="match status" value="1"/>
</dbReference>
<evidence type="ECO:0000313" key="23">
    <source>
        <dbReference type="Proteomes" id="UP000009309"/>
    </source>
</evidence>
<feature type="binding site" evidence="20">
    <location>
        <position position="331"/>
    </location>
    <ligand>
        <name>GTP</name>
        <dbReference type="ChEBI" id="CHEBI:37565"/>
    </ligand>
</feature>
<evidence type="ECO:0000256" key="3">
    <source>
        <dbReference type="ARBA" id="ARBA00002284"/>
    </source>
</evidence>
<feature type="site" description="Essential for DHBP synthase activity" evidence="20">
    <location>
        <position position="178"/>
    </location>
</feature>
<keyword evidence="16 20" id="KW-0456">Lyase</keyword>
<evidence type="ECO:0000313" key="22">
    <source>
        <dbReference type="EMBL" id="CCH57170.1"/>
    </source>
</evidence>
<keyword evidence="14 20" id="KW-0342">GTP-binding</keyword>
<evidence type="ECO:0000256" key="20">
    <source>
        <dbReference type="HAMAP-Rule" id="MF_01283"/>
    </source>
</evidence>
<comment type="cofactor">
    <cofactor evidence="2">
        <name>Mn(2+)</name>
        <dbReference type="ChEBI" id="CHEBI:29035"/>
    </cofactor>
</comment>
<dbReference type="eggNOG" id="COG0108">
    <property type="taxonomic scope" value="Bacteria"/>
</dbReference>
<feature type="binding site" evidence="20">
    <location>
        <position position="178"/>
    </location>
    <ligand>
        <name>D-ribulose 5-phosphate</name>
        <dbReference type="ChEBI" id="CHEBI:58121"/>
    </ligand>
</feature>
<evidence type="ECO:0000256" key="16">
    <source>
        <dbReference type="ARBA" id="ARBA00023239"/>
    </source>
</evidence>
<organism evidence="22 23">
    <name type="scientific">Fibrisoma limi BUZ 3</name>
    <dbReference type="NCBI Taxonomy" id="1185876"/>
    <lineage>
        <taxon>Bacteria</taxon>
        <taxon>Pseudomonadati</taxon>
        <taxon>Bacteroidota</taxon>
        <taxon>Cytophagia</taxon>
        <taxon>Cytophagales</taxon>
        <taxon>Spirosomataceae</taxon>
        <taxon>Fibrisoma</taxon>
    </lineage>
</organism>
<comment type="caution">
    <text evidence="22">The sequence shown here is derived from an EMBL/GenBank/DDBJ whole genome shotgun (WGS) entry which is preliminary data.</text>
</comment>
<dbReference type="GO" id="GO:0030145">
    <property type="term" value="F:manganese ion binding"/>
    <property type="evidence" value="ECO:0007669"/>
    <property type="project" value="UniProtKB-UniRule"/>
</dbReference>
<name>I2GTE1_9BACT</name>
<feature type="region of interest" description="GTP cyclohydrolase II" evidence="20">
    <location>
        <begin position="216"/>
        <end position="428"/>
    </location>
</feature>
<keyword evidence="13 20" id="KW-0460">Magnesium</keyword>
<feature type="binding site" evidence="20">
    <location>
        <position position="41"/>
    </location>
    <ligand>
        <name>Mg(2+)</name>
        <dbReference type="ChEBI" id="CHEBI:18420"/>
        <label>2</label>
    </ligand>
</feature>
<keyword evidence="23" id="KW-1185">Reference proteome</keyword>
<keyword evidence="17 20" id="KW-0511">Multifunctional enzyme</keyword>
<dbReference type="AlphaFoldDB" id="I2GTE1"/>
<evidence type="ECO:0000256" key="9">
    <source>
        <dbReference type="ARBA" id="ARBA00022723"/>
    </source>
</evidence>
<feature type="binding site" evidence="20">
    <location>
        <position position="271"/>
    </location>
    <ligand>
        <name>Zn(2+)</name>
        <dbReference type="ChEBI" id="CHEBI:29105"/>
        <note>catalytic</note>
    </ligand>
</feature>
<dbReference type="FunFam" id="3.90.870.10:FF:000001">
    <property type="entry name" value="Riboflavin biosynthesis protein RibBA"/>
    <property type="match status" value="1"/>
</dbReference>
<feature type="region of interest" description="DHBP synthase" evidence="20">
    <location>
        <begin position="1"/>
        <end position="215"/>
    </location>
</feature>
<feature type="binding site" evidence="20">
    <location>
        <begin position="154"/>
        <end position="158"/>
    </location>
    <ligand>
        <name>D-ribulose 5-phosphate</name>
        <dbReference type="ChEBI" id="CHEBI:58121"/>
    </ligand>
</feature>
<keyword evidence="8 20" id="KW-0686">Riboflavin biosynthesis</keyword>
<keyword evidence="9 20" id="KW-0479">Metal-binding</keyword>
<dbReference type="EC" id="4.1.99.12" evidence="20"/>
<evidence type="ECO:0000256" key="13">
    <source>
        <dbReference type="ARBA" id="ARBA00022842"/>
    </source>
</evidence>
<feature type="domain" description="GTP cyclohydrolase II" evidence="21">
    <location>
        <begin position="225"/>
        <end position="387"/>
    </location>
</feature>
<dbReference type="Pfam" id="PF00925">
    <property type="entry name" value="GTP_cyclohydro2"/>
    <property type="match status" value="1"/>
</dbReference>
<dbReference type="InterPro" id="IPR000422">
    <property type="entry name" value="DHBP_synthase_RibB"/>
</dbReference>
<comment type="catalytic activity">
    <reaction evidence="19 20">
        <text>GTP + 4 H2O = 2,5-diamino-6-hydroxy-4-(5-phosphoribosylamino)-pyrimidine + formate + 2 phosphate + 3 H(+)</text>
        <dbReference type="Rhea" id="RHEA:23704"/>
        <dbReference type="ChEBI" id="CHEBI:15377"/>
        <dbReference type="ChEBI" id="CHEBI:15378"/>
        <dbReference type="ChEBI" id="CHEBI:15740"/>
        <dbReference type="ChEBI" id="CHEBI:37565"/>
        <dbReference type="ChEBI" id="CHEBI:43474"/>
        <dbReference type="ChEBI" id="CHEBI:58614"/>
        <dbReference type="EC" id="3.5.4.25"/>
    </reaction>
</comment>
<comment type="pathway">
    <text evidence="5 20">Cofactor biosynthesis; riboflavin biosynthesis; 2-hydroxy-3-oxobutyl phosphate from D-ribulose 5-phosphate: step 1/1.</text>
</comment>
<protein>
    <recommendedName>
        <fullName evidence="20">Riboflavin biosynthesis protein RibBA</fullName>
    </recommendedName>
    <domain>
        <recommendedName>
            <fullName evidence="20">3,4-dihydroxy-2-butanone 4-phosphate synthase</fullName>
            <shortName evidence="20">DHBP synthase</shortName>
            <ecNumber evidence="20">4.1.99.12</ecNumber>
        </recommendedName>
    </domain>
    <domain>
        <recommendedName>
            <fullName evidence="20">GTP cyclohydrolase-2</fullName>
            <ecNumber evidence="20">3.5.4.25</ecNumber>
        </recommendedName>
        <alternativeName>
            <fullName evidence="20">GTP cyclohydrolase II</fullName>
        </alternativeName>
    </domain>
</protein>
<feature type="active site" description="Nucleophile; for GTP cyclohydrolase activity" evidence="20">
    <location>
        <position position="345"/>
    </location>
</feature>
<comment type="cofactor">
    <cofactor evidence="20">
        <name>Zn(2+)</name>
        <dbReference type="ChEBI" id="CHEBI:29105"/>
    </cofactor>
    <text evidence="20">Binds 1 zinc ion per subunit.</text>
</comment>
<dbReference type="SUPFAM" id="SSF142695">
    <property type="entry name" value="RibA-like"/>
    <property type="match status" value="1"/>
</dbReference>
<comment type="catalytic activity">
    <reaction evidence="1 20">
        <text>D-ribulose 5-phosphate = (2S)-2-hydroxy-3-oxobutyl phosphate + formate + H(+)</text>
        <dbReference type="Rhea" id="RHEA:18457"/>
        <dbReference type="ChEBI" id="CHEBI:15378"/>
        <dbReference type="ChEBI" id="CHEBI:15740"/>
        <dbReference type="ChEBI" id="CHEBI:58121"/>
        <dbReference type="ChEBI" id="CHEBI:58830"/>
        <dbReference type="EC" id="4.1.99.12"/>
    </reaction>
</comment>
<reference evidence="22 23" key="1">
    <citation type="journal article" date="2012" name="J. Bacteriol.">
        <title>Genome Sequence of the Filamentous Bacterium Fibrisoma limi BUZ 3T.</title>
        <authorList>
            <person name="Filippini M."/>
            <person name="Qi W."/>
            <person name="Jaenicke S."/>
            <person name="Goesmann A."/>
            <person name="Smits T.H."/>
            <person name="Bagheri H.C."/>
        </authorList>
    </citation>
    <scope>NUCLEOTIDE SEQUENCE [LARGE SCALE GENOMIC DNA]</scope>
    <source>
        <strain evidence="23">BUZ 3T</strain>
    </source>
</reference>
<feature type="binding site" evidence="20">
    <location>
        <position position="371"/>
    </location>
    <ligand>
        <name>GTP</name>
        <dbReference type="ChEBI" id="CHEBI:37565"/>
    </ligand>
</feature>
<proteinExistence type="inferred from homology"/>
<dbReference type="InterPro" id="IPR016299">
    <property type="entry name" value="Riboflavin_synth_RibBA"/>
</dbReference>
<dbReference type="EMBL" id="CAIT01000010">
    <property type="protein sequence ID" value="CCH57170.1"/>
    <property type="molecule type" value="Genomic_DNA"/>
</dbReference>
<feature type="binding site" evidence="20">
    <location>
        <position position="157"/>
    </location>
    <ligand>
        <name>Mg(2+)</name>
        <dbReference type="ChEBI" id="CHEBI:18420"/>
        <label>2</label>
    </ligand>
</feature>
<dbReference type="UniPathway" id="UPA00275">
    <property type="reaction ID" value="UER00399"/>
</dbReference>
<dbReference type="GO" id="GO:0009231">
    <property type="term" value="P:riboflavin biosynthetic process"/>
    <property type="evidence" value="ECO:0007669"/>
    <property type="project" value="UniProtKB-UniRule"/>
</dbReference>
<evidence type="ECO:0000256" key="12">
    <source>
        <dbReference type="ARBA" id="ARBA00022833"/>
    </source>
</evidence>
<sequence length="428" mass="47379">MSNNNTNTTAPVPIRLDRIEDAIADIRDGKIVLVVDDEDRENEGDMICAAEKITPEMVNFMIREGRGLMCAPLTEERCHELGLEMMVTSNTSVHTTPFTVSVDLLGNGCTTGISASDRSKTIQALVDPDTKPEDLGRPGHIFPLRAVEGGVIRRAGHTEAAVDLARLAGLEPAGVLIEVLNEDGTMARLPELRLMADRFGMKLVSIQDLIEYRLRTESLIRREIGVDMPTEWGHFDLIAYKQSNTGDTHLALVKGSWEPDEPVLVRVHSSCVTGDIFGSCRCDCGGQLHTAMQMVEAEGKGVVLYMFQEGRGIGLINKLKAYKLQEMGRDTVEANLDLGLPMDARDYGVGAQILRDLNIHKIRLISNNPKKRAGLMGYGLEIVDSVPIEIPANPYNERYLRTKRDKMGHLIMKEPVVSQEPVNHEQQM</sequence>
<dbReference type="GO" id="GO:0008686">
    <property type="term" value="F:3,4-dihydroxy-2-butanone-4-phosphate synthase activity"/>
    <property type="evidence" value="ECO:0007669"/>
    <property type="project" value="UniProtKB-UniRule"/>
</dbReference>
<evidence type="ECO:0000256" key="14">
    <source>
        <dbReference type="ARBA" id="ARBA00023134"/>
    </source>
</evidence>
<dbReference type="NCBIfam" id="TIGR00506">
    <property type="entry name" value="ribB"/>
    <property type="match status" value="1"/>
</dbReference>
<feature type="binding site" evidence="20">
    <location>
        <begin position="309"/>
        <end position="311"/>
    </location>
    <ligand>
        <name>GTP</name>
        <dbReference type="ChEBI" id="CHEBI:37565"/>
    </ligand>
</feature>
<evidence type="ECO:0000256" key="4">
    <source>
        <dbReference type="ARBA" id="ARBA00004853"/>
    </source>
</evidence>
<comment type="function">
    <text evidence="18 20">Catalyzes the conversion of GTP to 2,5-diamino-6-ribosylamino-4(3H)-pyrimidinone 5'-phosphate (DARP), formate and pyrophosphate.</text>
</comment>
<evidence type="ECO:0000256" key="19">
    <source>
        <dbReference type="ARBA" id="ARBA00049295"/>
    </source>
</evidence>
<feature type="binding site" evidence="20">
    <location>
        <position position="287"/>
    </location>
    <ligand>
        <name>GTP</name>
        <dbReference type="ChEBI" id="CHEBI:37565"/>
    </ligand>
</feature>
<feature type="binding site" evidence="20">
    <location>
        <position position="284"/>
    </location>
    <ligand>
        <name>Zn(2+)</name>
        <dbReference type="ChEBI" id="CHEBI:29105"/>
        <note>catalytic</note>
    </ligand>
</feature>
<evidence type="ECO:0000256" key="2">
    <source>
        <dbReference type="ARBA" id="ARBA00001936"/>
    </source>
</evidence>
<dbReference type="InterPro" id="IPR017945">
    <property type="entry name" value="DHBP_synth_RibB-like_a/b_dom"/>
</dbReference>
<dbReference type="InterPro" id="IPR000926">
    <property type="entry name" value="RibA"/>
</dbReference>
<dbReference type="GO" id="GO:0005829">
    <property type="term" value="C:cytosol"/>
    <property type="evidence" value="ECO:0007669"/>
    <property type="project" value="TreeGrafter"/>
</dbReference>
<dbReference type="RefSeq" id="WP_009285731.1">
    <property type="nucleotide sequence ID" value="NZ_CAIT01000010.1"/>
</dbReference>
<comment type="similarity">
    <text evidence="7 20">In the C-terminal section; belongs to the GTP cyclohydrolase II family.</text>
</comment>
<dbReference type="OrthoDB" id="9793111at2"/>
<feature type="active site" description="Proton acceptor; for GTP cyclohydrolase activity" evidence="20">
    <location>
        <position position="343"/>
    </location>
</feature>
<accession>I2GTE1</accession>
<evidence type="ECO:0000256" key="18">
    <source>
        <dbReference type="ARBA" id="ARBA00043932"/>
    </source>
</evidence>
<dbReference type="EC" id="3.5.4.25" evidence="20"/>
<dbReference type="Proteomes" id="UP000009309">
    <property type="component" value="Unassembled WGS sequence"/>
</dbReference>
<dbReference type="STRING" id="1185876.BN8_06576"/>
<dbReference type="PIRSF" id="PIRSF001259">
    <property type="entry name" value="RibA"/>
    <property type="match status" value="1"/>
</dbReference>
<dbReference type="GO" id="GO:0000287">
    <property type="term" value="F:magnesium ion binding"/>
    <property type="evidence" value="ECO:0007669"/>
    <property type="project" value="UniProtKB-UniRule"/>
</dbReference>
<feature type="binding site" evidence="20">
    <location>
        <begin position="40"/>
        <end position="41"/>
    </location>
    <ligand>
        <name>D-ribulose 5-phosphate</name>
        <dbReference type="ChEBI" id="CHEBI:58121"/>
    </ligand>
</feature>
<dbReference type="SUPFAM" id="SSF55821">
    <property type="entry name" value="YrdC/RibB"/>
    <property type="match status" value="1"/>
</dbReference>
<comment type="cofactor">
    <cofactor evidence="20">
        <name>Mg(2+)</name>
        <dbReference type="ChEBI" id="CHEBI:18420"/>
    </cofactor>
    <cofactor evidence="20">
        <name>Mn(2+)</name>
        <dbReference type="ChEBI" id="CHEBI:29035"/>
    </cofactor>
    <text evidence="20">Binds 2 divalent metal cations per subunit. Magnesium or manganese.</text>
</comment>
<dbReference type="NCBIfam" id="NF001591">
    <property type="entry name" value="PRK00393.1"/>
    <property type="match status" value="1"/>
</dbReference>
<dbReference type="InterPro" id="IPR032677">
    <property type="entry name" value="GTP_cyclohydro_II"/>
</dbReference>
<dbReference type="GO" id="GO:0005525">
    <property type="term" value="F:GTP binding"/>
    <property type="evidence" value="ECO:0007669"/>
    <property type="project" value="UniProtKB-KW"/>
</dbReference>
<comment type="pathway">
    <text evidence="4 20">Cofactor biosynthesis; riboflavin biosynthesis; 5-amino-6-(D-ribitylamino)uracil from GTP: step 1/4.</text>
</comment>
<dbReference type="HAMAP" id="MF_00180">
    <property type="entry name" value="RibB"/>
    <property type="match status" value="1"/>
</dbReference>
<evidence type="ECO:0000256" key="5">
    <source>
        <dbReference type="ARBA" id="ARBA00004904"/>
    </source>
</evidence>
<dbReference type="NCBIfam" id="NF006803">
    <property type="entry name" value="PRK09311.1"/>
    <property type="match status" value="1"/>
</dbReference>
<dbReference type="NCBIfam" id="TIGR00505">
    <property type="entry name" value="ribA"/>
    <property type="match status" value="1"/>
</dbReference>
<evidence type="ECO:0000256" key="17">
    <source>
        <dbReference type="ARBA" id="ARBA00023268"/>
    </source>
</evidence>
<dbReference type="FunFam" id="3.40.50.10990:FF:000001">
    <property type="entry name" value="Riboflavin biosynthesis protein RibBA"/>
    <property type="match status" value="1"/>
</dbReference>
<comment type="similarity">
    <text evidence="6 20">In the N-terminal section; belongs to the DHBP synthase family.</text>
</comment>
<evidence type="ECO:0000256" key="7">
    <source>
        <dbReference type="ARBA" id="ARBA00008976"/>
    </source>
</evidence>
<keyword evidence="15 20" id="KW-0464">Manganese</keyword>
<dbReference type="Gene3D" id="3.40.50.10990">
    <property type="entry name" value="GTP cyclohydrolase II"/>
    <property type="match status" value="1"/>
</dbReference>
<dbReference type="InterPro" id="IPR036144">
    <property type="entry name" value="RibA-like_sf"/>
</dbReference>
<feature type="binding site" evidence="20">
    <location>
        <begin position="266"/>
        <end position="270"/>
    </location>
    <ligand>
        <name>GTP</name>
        <dbReference type="ChEBI" id="CHEBI:37565"/>
    </ligand>
</feature>